<dbReference type="InterPro" id="IPR045584">
    <property type="entry name" value="Pilin-like"/>
</dbReference>
<name>A0ABV3Z6Z1_9PROT</name>
<evidence type="ECO:0000256" key="6">
    <source>
        <dbReference type="ARBA" id="ARBA00022692"/>
    </source>
</evidence>
<dbReference type="SUPFAM" id="SSF54523">
    <property type="entry name" value="Pili subunits"/>
    <property type="match status" value="1"/>
</dbReference>
<keyword evidence="5 9" id="KW-0997">Cell inner membrane</keyword>
<accession>A0ABV3Z6Z1</accession>
<dbReference type="RefSeq" id="WP_369314217.1">
    <property type="nucleotide sequence ID" value="NZ_JBEHZE010000001.1"/>
</dbReference>
<dbReference type="Proteomes" id="UP001560685">
    <property type="component" value="Unassembled WGS sequence"/>
</dbReference>
<dbReference type="InterPro" id="IPR012902">
    <property type="entry name" value="N_methyl_site"/>
</dbReference>
<evidence type="ECO:0000256" key="9">
    <source>
        <dbReference type="RuleBase" id="RU368030"/>
    </source>
</evidence>
<comment type="subcellular location">
    <subcellularLocation>
        <location evidence="1 9">Cell inner membrane</location>
        <topology evidence="1 9">Single-pass membrane protein</topology>
    </subcellularLocation>
</comment>
<dbReference type="EMBL" id="JBEHZE010000001">
    <property type="protein sequence ID" value="MEX6634228.1"/>
    <property type="molecule type" value="Genomic_DNA"/>
</dbReference>
<keyword evidence="7 9" id="KW-1133">Transmembrane helix</keyword>
<comment type="PTM">
    <text evidence="9">Cleaved by prepilin peptidase.</text>
</comment>
<dbReference type="Gene3D" id="3.30.1300.30">
    <property type="entry name" value="GSPII I/J protein-like"/>
    <property type="match status" value="1"/>
</dbReference>
<keyword evidence="8 9" id="KW-0472">Membrane</keyword>
<dbReference type="NCBIfam" id="TIGR01707">
    <property type="entry name" value="gspI"/>
    <property type="match status" value="1"/>
</dbReference>
<feature type="transmembrane region" description="Helical" evidence="9">
    <location>
        <begin position="12"/>
        <end position="33"/>
    </location>
</feature>
<dbReference type="Pfam" id="PF02501">
    <property type="entry name" value="T2SSI"/>
    <property type="match status" value="1"/>
</dbReference>
<comment type="subunit">
    <text evidence="9">Type II secretion is composed of four main components: the outer membrane complex, the inner membrane complex, the cytoplasmic secretion ATPase and the periplasm-spanning pseudopilus.</text>
</comment>
<organism evidence="11 12">
    <name type="scientific">Hyphococcus lacteus</name>
    <dbReference type="NCBI Taxonomy" id="3143536"/>
    <lineage>
        <taxon>Bacteria</taxon>
        <taxon>Pseudomonadati</taxon>
        <taxon>Pseudomonadota</taxon>
        <taxon>Alphaproteobacteria</taxon>
        <taxon>Parvularculales</taxon>
        <taxon>Parvularculaceae</taxon>
        <taxon>Hyphococcus</taxon>
    </lineage>
</organism>
<keyword evidence="12" id="KW-1185">Reference proteome</keyword>
<comment type="function">
    <text evidence="9">Component of the type II secretion system required for the energy-dependent secretion of extracellular factors such as proteases and toxins from the periplasm.</text>
</comment>
<keyword evidence="4 9" id="KW-0488">Methylation</keyword>
<reference evidence="11 12" key="1">
    <citation type="submission" date="2024-05" db="EMBL/GenBank/DDBJ databases">
        <title>Three bacterial strains, DH-69, EH-24, and ECK-19 isolated from coastal sediments.</title>
        <authorList>
            <person name="Ye Y.-Q."/>
            <person name="Du Z.-J."/>
        </authorList>
    </citation>
    <scope>NUCLEOTIDE SEQUENCE [LARGE SCALE GENOMIC DNA]</scope>
    <source>
        <strain evidence="11 12">ECK-19</strain>
    </source>
</reference>
<comment type="caution">
    <text evidence="11">The sequence shown here is derived from an EMBL/GenBank/DDBJ whole genome shotgun (WGS) entry which is preliminary data.</text>
</comment>
<protein>
    <recommendedName>
        <fullName evidence="9">Type II secretion system protein I</fullName>
        <shortName evidence="9">T2SS minor pseudopilin I</shortName>
    </recommendedName>
</protein>
<dbReference type="InterPro" id="IPR003413">
    <property type="entry name" value="T2SS_GspI_C"/>
</dbReference>
<evidence type="ECO:0000259" key="10">
    <source>
        <dbReference type="Pfam" id="PF02501"/>
    </source>
</evidence>
<dbReference type="PROSITE" id="PS00409">
    <property type="entry name" value="PROKAR_NTER_METHYL"/>
    <property type="match status" value="1"/>
</dbReference>
<evidence type="ECO:0000256" key="7">
    <source>
        <dbReference type="ARBA" id="ARBA00022989"/>
    </source>
</evidence>
<proteinExistence type="inferred from homology"/>
<evidence type="ECO:0000256" key="5">
    <source>
        <dbReference type="ARBA" id="ARBA00022519"/>
    </source>
</evidence>
<sequence length="123" mass="13437">MTRANQQRGVSLVETLVALSIMGFVVASLLALIGQNTRFISSLEDRNRGMIAADNLMVEALILPEAIQLGTKEGETIVGGEALRYFRTTTETGVDDVVRIDINISPMDSDQIIARATSMRRVQ</sequence>
<evidence type="ECO:0000256" key="1">
    <source>
        <dbReference type="ARBA" id="ARBA00004377"/>
    </source>
</evidence>
<gene>
    <name evidence="11" type="primary">gspI</name>
    <name evidence="11" type="ORF">ABFZ84_11800</name>
</gene>
<dbReference type="PANTHER" id="PTHR38779:SF2">
    <property type="entry name" value="TYPE II SECRETION SYSTEM PROTEIN I-RELATED"/>
    <property type="match status" value="1"/>
</dbReference>
<evidence type="ECO:0000256" key="2">
    <source>
        <dbReference type="ARBA" id="ARBA00008358"/>
    </source>
</evidence>
<evidence type="ECO:0000313" key="12">
    <source>
        <dbReference type="Proteomes" id="UP001560685"/>
    </source>
</evidence>
<dbReference type="InterPro" id="IPR010052">
    <property type="entry name" value="T2SS_protein-GspI"/>
</dbReference>
<comment type="similarity">
    <text evidence="2 9">Belongs to the GSP I family.</text>
</comment>
<evidence type="ECO:0000256" key="4">
    <source>
        <dbReference type="ARBA" id="ARBA00022481"/>
    </source>
</evidence>
<evidence type="ECO:0000256" key="8">
    <source>
        <dbReference type="ARBA" id="ARBA00023136"/>
    </source>
</evidence>
<evidence type="ECO:0000256" key="3">
    <source>
        <dbReference type="ARBA" id="ARBA00022475"/>
    </source>
</evidence>
<dbReference type="Pfam" id="PF07963">
    <property type="entry name" value="N_methyl"/>
    <property type="match status" value="1"/>
</dbReference>
<dbReference type="PANTHER" id="PTHR38779">
    <property type="entry name" value="TYPE II SECRETION SYSTEM PROTEIN I-RELATED"/>
    <property type="match status" value="1"/>
</dbReference>
<keyword evidence="6 9" id="KW-0812">Transmembrane</keyword>
<keyword evidence="3" id="KW-1003">Cell membrane</keyword>
<evidence type="ECO:0000313" key="11">
    <source>
        <dbReference type="EMBL" id="MEX6634228.1"/>
    </source>
</evidence>
<feature type="domain" description="Type II secretion system protein GspI C-terminal" evidence="10">
    <location>
        <begin position="43"/>
        <end position="118"/>
    </location>
</feature>